<keyword evidence="2" id="KW-1185">Reference proteome</keyword>
<reference evidence="1 2" key="1">
    <citation type="submission" date="2015-01" db="EMBL/GenBank/DDBJ databases">
        <title>The Genome Sequence of Capronia semiimmersa CBS27337.</title>
        <authorList>
            <consortium name="The Broad Institute Genomics Platform"/>
            <person name="Cuomo C."/>
            <person name="de Hoog S."/>
            <person name="Gorbushina A."/>
            <person name="Stielow B."/>
            <person name="Teixiera M."/>
            <person name="Abouelleil A."/>
            <person name="Chapman S.B."/>
            <person name="Priest M."/>
            <person name="Young S.K."/>
            <person name="Wortman J."/>
            <person name="Nusbaum C."/>
            <person name="Birren B."/>
        </authorList>
    </citation>
    <scope>NUCLEOTIDE SEQUENCE [LARGE SCALE GENOMIC DNA]</scope>
    <source>
        <strain evidence="1 2">CBS 27337</strain>
    </source>
</reference>
<dbReference type="EMBL" id="KN846960">
    <property type="protein sequence ID" value="KIW65823.1"/>
    <property type="molecule type" value="Genomic_DNA"/>
</dbReference>
<proteinExistence type="predicted"/>
<organism evidence="1 2">
    <name type="scientific">Phialophora macrospora</name>
    <dbReference type="NCBI Taxonomy" id="1851006"/>
    <lineage>
        <taxon>Eukaryota</taxon>
        <taxon>Fungi</taxon>
        <taxon>Dikarya</taxon>
        <taxon>Ascomycota</taxon>
        <taxon>Pezizomycotina</taxon>
        <taxon>Eurotiomycetes</taxon>
        <taxon>Chaetothyriomycetidae</taxon>
        <taxon>Chaetothyriales</taxon>
        <taxon>Herpotrichiellaceae</taxon>
        <taxon>Phialophora</taxon>
    </lineage>
</organism>
<dbReference type="HOGENOM" id="CLU_1927333_0_0_1"/>
<gene>
    <name evidence="1" type="ORF">PV04_08044</name>
</gene>
<protein>
    <submittedName>
        <fullName evidence="1">Uncharacterized protein</fullName>
    </submittedName>
</protein>
<sequence length="131" mass="14496">MPLRGQSRNAVAPSTGQHIRLRPEAPFVLSSALFEHGSRPGKVLLNHALACRSIIPQSAVGRNLTISSPTSTSTGMACRCHVLWILERVRKIQPGINASREVISSPLIEQVVECTTRWKQHKHLWTVCTRA</sequence>
<evidence type="ECO:0000313" key="1">
    <source>
        <dbReference type="EMBL" id="KIW65823.1"/>
    </source>
</evidence>
<accession>A0A0D2FCS3</accession>
<dbReference type="AlphaFoldDB" id="A0A0D2FCS3"/>
<evidence type="ECO:0000313" key="2">
    <source>
        <dbReference type="Proteomes" id="UP000054266"/>
    </source>
</evidence>
<name>A0A0D2FCS3_9EURO</name>
<dbReference type="Proteomes" id="UP000054266">
    <property type="component" value="Unassembled WGS sequence"/>
</dbReference>